<name>A0AA38GPG7_TAXCH</name>
<sequence>MSRAFLSSSSSGHTGDLRLFEPLNLTNYHALKPKMQQLLQSRGLWRVFDDTVLAFTTEKDKYLYACKQDEALGLIALNVADNLPFHISTATALKEVWEKFESLFGKINEFKLIQLDHELNSLSPSDFPSIEEFLSKFKEIRSQLKAGGRTKKDDECIYTILTKLKGPFSVFTSTFFSTMDALDTQFKMPSFEQFCERLSREQAKLISLDVMPTSNHALVASSPKKNWKNKPKQSYDKRVSSHNMVSNPSVDTSKPPNS</sequence>
<organism evidence="2 3">
    <name type="scientific">Taxus chinensis</name>
    <name type="common">Chinese yew</name>
    <name type="synonym">Taxus wallichiana var. chinensis</name>
    <dbReference type="NCBI Taxonomy" id="29808"/>
    <lineage>
        <taxon>Eukaryota</taxon>
        <taxon>Viridiplantae</taxon>
        <taxon>Streptophyta</taxon>
        <taxon>Embryophyta</taxon>
        <taxon>Tracheophyta</taxon>
        <taxon>Spermatophyta</taxon>
        <taxon>Pinopsida</taxon>
        <taxon>Pinidae</taxon>
        <taxon>Conifers II</taxon>
        <taxon>Cupressales</taxon>
        <taxon>Taxaceae</taxon>
        <taxon>Taxus</taxon>
    </lineage>
</organism>
<dbReference type="OMA" id="DKECIFL"/>
<dbReference type="PANTHER" id="PTHR47481:SF14">
    <property type="entry name" value="RETROTRANSPOSON COPIA-LIKE N-TERMINAL DOMAIN-CONTAINING PROTEIN"/>
    <property type="match status" value="1"/>
</dbReference>
<feature type="region of interest" description="Disordered" evidence="1">
    <location>
        <begin position="219"/>
        <end position="258"/>
    </location>
</feature>
<accession>A0AA38GPG7</accession>
<feature type="non-terminal residue" evidence="2">
    <location>
        <position position="258"/>
    </location>
</feature>
<comment type="caution">
    <text evidence="2">The sequence shown here is derived from an EMBL/GenBank/DDBJ whole genome shotgun (WGS) entry which is preliminary data.</text>
</comment>
<protein>
    <recommendedName>
        <fullName evidence="4">UBN2 domain-containing protein</fullName>
    </recommendedName>
</protein>
<dbReference type="EMBL" id="JAHRHJ020000002">
    <property type="protein sequence ID" value="KAH9327144.1"/>
    <property type="molecule type" value="Genomic_DNA"/>
</dbReference>
<evidence type="ECO:0000313" key="2">
    <source>
        <dbReference type="EMBL" id="KAH9327144.1"/>
    </source>
</evidence>
<evidence type="ECO:0000313" key="3">
    <source>
        <dbReference type="Proteomes" id="UP000824469"/>
    </source>
</evidence>
<reference evidence="2 3" key="1">
    <citation type="journal article" date="2021" name="Nat. Plants">
        <title>The Taxus genome provides insights into paclitaxel biosynthesis.</title>
        <authorList>
            <person name="Xiong X."/>
            <person name="Gou J."/>
            <person name="Liao Q."/>
            <person name="Li Y."/>
            <person name="Zhou Q."/>
            <person name="Bi G."/>
            <person name="Li C."/>
            <person name="Du R."/>
            <person name="Wang X."/>
            <person name="Sun T."/>
            <person name="Guo L."/>
            <person name="Liang H."/>
            <person name="Lu P."/>
            <person name="Wu Y."/>
            <person name="Zhang Z."/>
            <person name="Ro D.K."/>
            <person name="Shang Y."/>
            <person name="Huang S."/>
            <person name="Yan J."/>
        </authorList>
    </citation>
    <scope>NUCLEOTIDE SEQUENCE [LARGE SCALE GENOMIC DNA]</scope>
    <source>
        <strain evidence="2">Ta-2019</strain>
    </source>
</reference>
<keyword evidence="3" id="KW-1185">Reference proteome</keyword>
<gene>
    <name evidence="2" type="ORF">KI387_007322</name>
</gene>
<proteinExistence type="predicted"/>
<dbReference type="PANTHER" id="PTHR47481">
    <property type="match status" value="1"/>
</dbReference>
<dbReference type="Pfam" id="PF14223">
    <property type="entry name" value="Retrotran_gag_2"/>
    <property type="match status" value="1"/>
</dbReference>
<evidence type="ECO:0000256" key="1">
    <source>
        <dbReference type="SAM" id="MobiDB-lite"/>
    </source>
</evidence>
<dbReference type="Proteomes" id="UP000824469">
    <property type="component" value="Unassembled WGS sequence"/>
</dbReference>
<evidence type="ECO:0008006" key="4">
    <source>
        <dbReference type="Google" id="ProtNLM"/>
    </source>
</evidence>
<feature type="compositionally biased region" description="Polar residues" evidence="1">
    <location>
        <begin position="241"/>
        <end position="258"/>
    </location>
</feature>
<dbReference type="AlphaFoldDB" id="A0AA38GPG7"/>